<dbReference type="Gene3D" id="3.30.2410.10">
    <property type="entry name" value="Hect, E3 ligase catalytic domain"/>
    <property type="match status" value="2"/>
</dbReference>
<dbReference type="FunFam" id="3.30.2410.10:FF:000007">
    <property type="entry name" value="Putative E3 ubiquitin-protein ligase HECTD1"/>
    <property type="match status" value="2"/>
</dbReference>
<dbReference type="Gene3D" id="3.30.2160.10">
    <property type="entry name" value="Hect, E3 ligase catalytic domain"/>
    <property type="match status" value="2"/>
</dbReference>
<comment type="pathway">
    <text evidence="6">Protein modification; protein ubiquitination.</text>
</comment>
<dbReference type="PANTHER" id="PTHR45670">
    <property type="entry name" value="E3 UBIQUITIN-PROTEIN LIGASE TRIP12"/>
    <property type="match status" value="1"/>
</dbReference>
<reference evidence="8" key="1">
    <citation type="submission" date="2021-02" db="EMBL/GenBank/DDBJ databases">
        <authorList>
            <person name="Nowell W R."/>
        </authorList>
    </citation>
    <scope>NUCLEOTIDE SEQUENCE</scope>
</reference>
<evidence type="ECO:0000313" key="8">
    <source>
        <dbReference type="EMBL" id="CAF0945091.1"/>
    </source>
</evidence>
<comment type="function">
    <text evidence="6">E3 ubiquitin-protein ligase which accepts ubiquitin from an E2 ubiquitin-conjugating enzyme in the form of a thioester and then directly transfers the ubiquitin to targeted substrates.</text>
</comment>
<dbReference type="GO" id="GO:0070534">
    <property type="term" value="P:protein K63-linked ubiquitination"/>
    <property type="evidence" value="ECO:0007669"/>
    <property type="project" value="TreeGrafter"/>
</dbReference>
<protein>
    <recommendedName>
        <fullName evidence="6">E3 ubiquitin-protein ligase</fullName>
        <ecNumber evidence="6">2.3.2.26</ecNumber>
    </recommendedName>
</protein>
<dbReference type="GO" id="GO:0016607">
    <property type="term" value="C:nuclear speck"/>
    <property type="evidence" value="ECO:0007669"/>
    <property type="project" value="TreeGrafter"/>
</dbReference>
<dbReference type="AlphaFoldDB" id="A0A814CPN4"/>
<dbReference type="SMART" id="SM00119">
    <property type="entry name" value="HECTc"/>
    <property type="match status" value="2"/>
</dbReference>
<comment type="caution">
    <text evidence="8">The sequence shown here is derived from an EMBL/GenBank/DDBJ whole genome shotgun (WGS) entry which is preliminary data.</text>
</comment>
<keyword evidence="4 5" id="KW-0833">Ubl conjugation pathway</keyword>
<evidence type="ECO:0000256" key="5">
    <source>
        <dbReference type="PROSITE-ProRule" id="PRU00104"/>
    </source>
</evidence>
<accession>A0A814CPN4</accession>
<keyword evidence="3 6" id="KW-0808">Transferase</keyword>
<dbReference type="PROSITE" id="PS50237">
    <property type="entry name" value="HECT"/>
    <property type="match status" value="2"/>
</dbReference>
<organism evidence="8 9">
    <name type="scientific">Adineta steineri</name>
    <dbReference type="NCBI Taxonomy" id="433720"/>
    <lineage>
        <taxon>Eukaryota</taxon>
        <taxon>Metazoa</taxon>
        <taxon>Spiralia</taxon>
        <taxon>Gnathifera</taxon>
        <taxon>Rotifera</taxon>
        <taxon>Eurotatoria</taxon>
        <taxon>Bdelloidea</taxon>
        <taxon>Adinetida</taxon>
        <taxon>Adinetidae</taxon>
        <taxon>Adineta</taxon>
    </lineage>
</organism>
<comment type="catalytic activity">
    <reaction evidence="1 6">
        <text>S-ubiquitinyl-[E2 ubiquitin-conjugating enzyme]-L-cysteine + [acceptor protein]-L-lysine = [E2 ubiquitin-conjugating enzyme]-L-cysteine + N(6)-ubiquitinyl-[acceptor protein]-L-lysine.</text>
        <dbReference type="EC" id="2.3.2.26"/>
    </reaction>
</comment>
<evidence type="ECO:0000313" key="9">
    <source>
        <dbReference type="Proteomes" id="UP000663860"/>
    </source>
</evidence>
<feature type="active site" description="Glycyl thioester intermediate" evidence="5">
    <location>
        <position position="505"/>
    </location>
</feature>
<dbReference type="InterPro" id="IPR000569">
    <property type="entry name" value="HECT_dom"/>
</dbReference>
<dbReference type="GO" id="GO:0061630">
    <property type="term" value="F:ubiquitin protein ligase activity"/>
    <property type="evidence" value="ECO:0007669"/>
    <property type="project" value="UniProtKB-UniRule"/>
</dbReference>
<evidence type="ECO:0000256" key="1">
    <source>
        <dbReference type="ARBA" id="ARBA00000885"/>
    </source>
</evidence>
<proteinExistence type="inferred from homology"/>
<feature type="domain" description="HECT" evidence="7">
    <location>
        <begin position="98"/>
        <end position="289"/>
    </location>
</feature>
<sequence length="536" mass="62149">MKSKYNMNSDIWYDGILDINDLIDIEPSRGKFFQKLYELIEKKNKIMNDINKTNEEKKVLCSQLKIENDHHEPVGLDHLCLTFVFSPPSNTYGYQSIELIPNGSHIDVTIDNVDQYVKLSLELIFRDGIRRQMDAFRDGFNQVFSIEHLRCFNPHELKLLLCGNQWPSWTLDDLLNYIEPSHGFTRESPGFMKFLNVMMELDGVERKSVVQFITGCSSLPPGGLSNLRPRLAVARKVEADDNSYPSVNTCYHYLKLPDYSNEEILKVRLMTAYINDLIDIEPSRGKFFQKLYELIEKKNKIMNDINKTNEEKRVLCSQLKIENDHHEPVDLEHLCLTFVFSPPSNTYGYQSIELVPNGSHIDVTIDNVDQYVKLSLDLIFRDGIRRQMDAFRDGFNQVFSIEHLRCFNPHELRLLLCGNQWPSWTLDDLLNYIEPSHGFTRESPGFMKFLNVMMELDGVERKSVVQFITGCSSLPPGGLANLRPRLAVARKVEADDNSYPSVNTCYHYLKLPDYSNEEILKVRLMTACKERGFYFN</sequence>
<dbReference type="PANTHER" id="PTHR45670:SF1">
    <property type="entry name" value="E3 UBIQUITIN-PROTEIN LIGASE HECTD1"/>
    <property type="match status" value="1"/>
</dbReference>
<evidence type="ECO:0000256" key="4">
    <source>
        <dbReference type="ARBA" id="ARBA00022786"/>
    </source>
</evidence>
<dbReference type="EMBL" id="CAJNOE010000123">
    <property type="protein sequence ID" value="CAF0945091.1"/>
    <property type="molecule type" value="Genomic_DNA"/>
</dbReference>
<dbReference type="Pfam" id="PF00632">
    <property type="entry name" value="HECT"/>
    <property type="match status" value="2"/>
</dbReference>
<comment type="similarity">
    <text evidence="2 6">Belongs to the UPL family. K-HECT subfamily.</text>
</comment>
<evidence type="ECO:0000256" key="6">
    <source>
        <dbReference type="RuleBase" id="RU369009"/>
    </source>
</evidence>
<dbReference type="InterPro" id="IPR045322">
    <property type="entry name" value="HECTD1/TRIP12-like"/>
</dbReference>
<feature type="domain" description="HECT" evidence="7">
    <location>
        <begin position="353"/>
        <end position="536"/>
    </location>
</feature>
<gene>
    <name evidence="8" type="ORF">IZO911_LOCUS14664</name>
</gene>
<feature type="active site" description="Glycyl thioester intermediate" evidence="5">
    <location>
        <position position="250"/>
    </location>
</feature>
<evidence type="ECO:0000259" key="7">
    <source>
        <dbReference type="PROSITE" id="PS50237"/>
    </source>
</evidence>
<dbReference type="GO" id="GO:0043161">
    <property type="term" value="P:proteasome-mediated ubiquitin-dependent protein catabolic process"/>
    <property type="evidence" value="ECO:0007669"/>
    <property type="project" value="TreeGrafter"/>
</dbReference>
<name>A0A814CPN4_9BILA</name>
<dbReference type="UniPathway" id="UPA00143"/>
<dbReference type="EC" id="2.3.2.26" evidence="6"/>
<evidence type="ECO:0000256" key="2">
    <source>
        <dbReference type="ARBA" id="ARBA00006331"/>
    </source>
</evidence>
<dbReference type="Gene3D" id="3.90.1750.10">
    <property type="entry name" value="Hect, E3 ligase catalytic domains"/>
    <property type="match status" value="2"/>
</dbReference>
<dbReference type="Proteomes" id="UP000663860">
    <property type="component" value="Unassembled WGS sequence"/>
</dbReference>
<evidence type="ECO:0000256" key="3">
    <source>
        <dbReference type="ARBA" id="ARBA00022679"/>
    </source>
</evidence>
<dbReference type="InterPro" id="IPR035983">
    <property type="entry name" value="Hect_E3_ubiquitin_ligase"/>
</dbReference>
<dbReference type="SUPFAM" id="SSF56204">
    <property type="entry name" value="Hect, E3 ligase catalytic domain"/>
    <property type="match status" value="2"/>
</dbReference>